<keyword evidence="6" id="KW-0456">Lyase</keyword>
<dbReference type="GO" id="GO:0016829">
    <property type="term" value="F:lyase activity"/>
    <property type="evidence" value="ECO:0007669"/>
    <property type="project" value="UniProtKB-KW"/>
</dbReference>
<dbReference type="CDD" id="cd13403">
    <property type="entry name" value="MLTF-like"/>
    <property type="match status" value="1"/>
</dbReference>
<dbReference type="EMBL" id="CP093442">
    <property type="protein sequence ID" value="UOF00844.1"/>
    <property type="molecule type" value="Genomic_DNA"/>
</dbReference>
<protein>
    <submittedName>
        <fullName evidence="6">Membrane-bound lytic murein transglycosylase MltF</fullName>
        <ecNumber evidence="6">4.2.2.-</ecNumber>
    </submittedName>
</protein>
<name>A0ABY4C7S3_9BACT</name>
<keyword evidence="3" id="KW-0732">Signal</keyword>
<dbReference type="EC" id="4.2.2.-" evidence="6"/>
<keyword evidence="7" id="KW-1185">Reference proteome</keyword>
<dbReference type="InterPro" id="IPR008258">
    <property type="entry name" value="Transglycosylase_SLT_dom_1"/>
</dbReference>
<dbReference type="Pfam" id="PF00497">
    <property type="entry name" value="SBP_bac_3"/>
    <property type="match status" value="1"/>
</dbReference>
<dbReference type="InterPro" id="IPR023346">
    <property type="entry name" value="Lysozyme-like_dom_sf"/>
</dbReference>
<reference evidence="6" key="1">
    <citation type="submission" date="2022-03" db="EMBL/GenBank/DDBJ databases">
        <title>Genome Identification and Characterization of new species Bdellovibrio reynosense LBG001 sp. nov. from a Mexico soil sample.</title>
        <authorList>
            <person name="Camilli A."/>
            <person name="Ajao Y."/>
            <person name="Guo X."/>
        </authorList>
    </citation>
    <scope>NUCLEOTIDE SEQUENCE</scope>
    <source>
        <strain evidence="6">LBG001</strain>
    </source>
</reference>
<evidence type="ECO:0000313" key="6">
    <source>
        <dbReference type="EMBL" id="UOF00844.1"/>
    </source>
</evidence>
<keyword evidence="4" id="KW-0998">Cell outer membrane</keyword>
<dbReference type="InterPro" id="IPR001638">
    <property type="entry name" value="Solute-binding_3/MltF_N"/>
</dbReference>
<dbReference type="PANTHER" id="PTHR35936">
    <property type="entry name" value="MEMBRANE-BOUND LYTIC MUREIN TRANSGLYCOSYLASE F"/>
    <property type="match status" value="1"/>
</dbReference>
<accession>A0ABY4C7S3</accession>
<dbReference type="SMART" id="SM00062">
    <property type="entry name" value="PBPb"/>
    <property type="match status" value="1"/>
</dbReference>
<comment type="similarity">
    <text evidence="2">Belongs to the transglycosylase Slt family.</text>
</comment>
<evidence type="ECO:0000256" key="2">
    <source>
        <dbReference type="ARBA" id="ARBA00007734"/>
    </source>
</evidence>
<dbReference type="SUPFAM" id="SSF53955">
    <property type="entry name" value="Lysozyme-like"/>
    <property type="match status" value="1"/>
</dbReference>
<comment type="subcellular location">
    <subcellularLocation>
        <location evidence="1">Cell outer membrane</location>
        <topology evidence="1">Peripheral membrane protein</topology>
    </subcellularLocation>
</comment>
<proteinExistence type="inferred from homology"/>
<evidence type="ECO:0000313" key="7">
    <source>
        <dbReference type="Proteomes" id="UP000830116"/>
    </source>
</evidence>
<dbReference type="Gene3D" id="1.10.530.10">
    <property type="match status" value="1"/>
</dbReference>
<evidence type="ECO:0000256" key="1">
    <source>
        <dbReference type="ARBA" id="ARBA00004339"/>
    </source>
</evidence>
<evidence type="ECO:0000256" key="3">
    <source>
        <dbReference type="ARBA" id="ARBA00022729"/>
    </source>
</evidence>
<dbReference type="RefSeq" id="WP_243537018.1">
    <property type="nucleotide sequence ID" value="NZ_CP093442.1"/>
</dbReference>
<dbReference type="Proteomes" id="UP000830116">
    <property type="component" value="Chromosome"/>
</dbReference>
<dbReference type="Gene3D" id="3.40.190.10">
    <property type="entry name" value="Periplasmic binding protein-like II"/>
    <property type="match status" value="2"/>
</dbReference>
<dbReference type="PROSITE" id="PS00922">
    <property type="entry name" value="TRANSGLYCOSYLASE"/>
    <property type="match status" value="1"/>
</dbReference>
<evidence type="ECO:0000259" key="5">
    <source>
        <dbReference type="SMART" id="SM00062"/>
    </source>
</evidence>
<keyword evidence="4" id="KW-0472">Membrane</keyword>
<dbReference type="SUPFAM" id="SSF53850">
    <property type="entry name" value="Periplasmic binding protein-like II"/>
    <property type="match status" value="1"/>
</dbReference>
<gene>
    <name evidence="6" type="primary">mltF</name>
    <name evidence="6" type="ORF">MNR06_14175</name>
</gene>
<feature type="domain" description="Solute-binding protein family 3/N-terminal" evidence="5">
    <location>
        <begin position="49"/>
        <end position="275"/>
    </location>
</feature>
<dbReference type="PANTHER" id="PTHR35936:SF32">
    <property type="entry name" value="MEMBRANE-BOUND LYTIC MUREIN TRANSGLYCOSYLASE F"/>
    <property type="match status" value="1"/>
</dbReference>
<dbReference type="Pfam" id="PF01464">
    <property type="entry name" value="SLT"/>
    <property type="match status" value="1"/>
</dbReference>
<dbReference type="InterPro" id="IPR000189">
    <property type="entry name" value="Transglyc_AS"/>
</dbReference>
<organism evidence="6 7">
    <name type="scientific">Bdellovibrio reynosensis</name>
    <dbReference type="NCBI Taxonomy" id="2835041"/>
    <lineage>
        <taxon>Bacteria</taxon>
        <taxon>Pseudomonadati</taxon>
        <taxon>Bdellovibrionota</taxon>
        <taxon>Bdellovibrionia</taxon>
        <taxon>Bdellovibrionales</taxon>
        <taxon>Pseudobdellovibrionaceae</taxon>
        <taxon>Bdellovibrio</taxon>
    </lineage>
</organism>
<dbReference type="NCBIfam" id="NF008112">
    <property type="entry name" value="PRK10859.1"/>
    <property type="match status" value="1"/>
</dbReference>
<evidence type="ECO:0000256" key="4">
    <source>
        <dbReference type="ARBA" id="ARBA00023237"/>
    </source>
</evidence>
<sequence>MGMILRFRQKLTQGALIVLLGITTIAMNGCDAIYWDEQASLAKVKAKGELLVLTTQDPLIYSQSKKKNEAYGIDHDLIEAFAGYYDLKVKFVVLPDEDSVLRALSKGEGDIAAARLKTPQNKSGFLASPAYDESYLSLYCHKKSQVQNIKDLEGKRVAILNKDNFQGLSQRLSQLSPSIFIQVIESAKTPDLFALVNQKKQDCVILENYSGDFYARYQSQIEKITVLTEAFSMSWLFTPESQDLLLLVQSWYQKASREDEIIRVLDRYKTYLSELDKRDIQQFFKKIRSTLPDYKDAFMDAAEEHGLPWQLIASVAYQESHWNADAVSFTGVRGLMQLTEDTALHVGIEDRNDPEQSIWGGSKYLRSLLDRTPSYLNSKDRLALALAAYNVGSAHLKDAQKLAVKMGRNPNSWKHLREVLPLLADPEYADQLEYGPARGYETVEFVERVKSFYNLMITSG</sequence>